<evidence type="ECO:0000256" key="2">
    <source>
        <dbReference type="SAM" id="MobiDB-lite"/>
    </source>
</evidence>
<feature type="transmembrane region" description="Helical" evidence="3">
    <location>
        <begin position="400"/>
        <end position="421"/>
    </location>
</feature>
<proteinExistence type="predicted"/>
<keyword evidence="5" id="KW-1185">Reference proteome</keyword>
<feature type="transmembrane region" description="Helical" evidence="3">
    <location>
        <begin position="249"/>
        <end position="268"/>
    </location>
</feature>
<keyword evidence="1" id="KW-0175">Coiled coil</keyword>
<dbReference type="PANTHER" id="PTHR40849">
    <property type="entry name" value="C2 CALCIUM-DEPENDENT MEMBRANE TARGETING"/>
    <property type="match status" value="1"/>
</dbReference>
<gene>
    <name evidence="4" type="ORF">TTHERM_00412060</name>
</gene>
<dbReference type="AlphaFoldDB" id="I7MFW3"/>
<organism evidence="4 5">
    <name type="scientific">Tetrahymena thermophila (strain SB210)</name>
    <dbReference type="NCBI Taxonomy" id="312017"/>
    <lineage>
        <taxon>Eukaryota</taxon>
        <taxon>Sar</taxon>
        <taxon>Alveolata</taxon>
        <taxon>Ciliophora</taxon>
        <taxon>Intramacronucleata</taxon>
        <taxon>Oligohymenophorea</taxon>
        <taxon>Hymenostomatida</taxon>
        <taxon>Tetrahymenina</taxon>
        <taxon>Tetrahymenidae</taxon>
        <taxon>Tetrahymena</taxon>
    </lineage>
</organism>
<dbReference type="PANTHER" id="PTHR40849:SF2">
    <property type="entry name" value="RGS DOMAIN-CONTAINING PROTEIN"/>
    <property type="match status" value="1"/>
</dbReference>
<keyword evidence="3" id="KW-0472">Membrane</keyword>
<dbReference type="HOGENOM" id="CLU_565626_0_0_1"/>
<dbReference type="EMBL" id="GG662612">
    <property type="protein sequence ID" value="EAS00655.1"/>
    <property type="molecule type" value="Genomic_DNA"/>
</dbReference>
<dbReference type="GeneID" id="7825756"/>
<dbReference type="OrthoDB" id="67700at2759"/>
<dbReference type="KEGG" id="tet:TTHERM_00412060"/>
<feature type="compositionally biased region" description="Basic and acidic residues" evidence="2">
    <location>
        <begin position="1"/>
        <end position="27"/>
    </location>
</feature>
<name>I7MFW3_TETTS</name>
<keyword evidence="3 4" id="KW-0812">Transmembrane</keyword>
<feature type="transmembrane region" description="Helical" evidence="3">
    <location>
        <begin position="201"/>
        <end position="218"/>
    </location>
</feature>
<dbReference type="InParanoid" id="I7MFW3"/>
<feature type="transmembrane region" description="Helical" evidence="3">
    <location>
        <begin position="361"/>
        <end position="380"/>
    </location>
</feature>
<dbReference type="OMA" id="WIALKID"/>
<dbReference type="eggNOG" id="ENOG502QWCW">
    <property type="taxonomic scope" value="Eukaryota"/>
</dbReference>
<sequence length="478" mass="56617">MSSLFKKEKDMDTIEDEKSDRNKQIQEKRKKSSMGGGIMGGIKKSLNDYVRKKIESKIMEFLAKQKPKVKEQLRDKDMPVCVQNFVEEVVEENWPVLEEEVQYQLRIRTDYPYSNQVIPNLPWYKWIPWKIRSTIQYSVMPHNKTLGQNIKNPLWLIQTIASLCPFYGVNSFYFIFLFLIIDKSDEYQLINFILSFKRFQFFAFGLIGGFVGFYLYFYCVDQTKHFNLSVQQNCHENGPGSLIHVRIDLISFGIHLILTWIVLFFLPFSEQKGQLRFRIADKEYQKEKEKIGKEKEKRKKEREKLVKKIEEKVQKKKKKGENAQFSDFVEEYNLKQYDDLEGQEEEKKFCVLDRGGHMKFLIIWDIVMFSLSFSFFYYNFQKEDRTNFQEAKGTIYFCKWLYAILSFPFLLFSIPLISSLLSRARPTAYDEFGNTVPVLGEIDYKEDILGDIDVDAEMNSTLPIQSNLNTPTSRSNYK</sequence>
<evidence type="ECO:0000313" key="4">
    <source>
        <dbReference type="EMBL" id="EAS00655.1"/>
    </source>
</evidence>
<feature type="region of interest" description="Disordered" evidence="2">
    <location>
        <begin position="1"/>
        <end position="37"/>
    </location>
</feature>
<feature type="transmembrane region" description="Helical" evidence="3">
    <location>
        <begin position="155"/>
        <end position="180"/>
    </location>
</feature>
<protein>
    <submittedName>
        <fullName evidence="4">Transmembrane protein, putative</fullName>
    </submittedName>
</protein>
<evidence type="ECO:0000256" key="1">
    <source>
        <dbReference type="SAM" id="Coils"/>
    </source>
</evidence>
<evidence type="ECO:0000256" key="3">
    <source>
        <dbReference type="SAM" id="Phobius"/>
    </source>
</evidence>
<evidence type="ECO:0000313" key="5">
    <source>
        <dbReference type="Proteomes" id="UP000009168"/>
    </source>
</evidence>
<feature type="coiled-coil region" evidence="1">
    <location>
        <begin position="284"/>
        <end position="319"/>
    </location>
</feature>
<keyword evidence="3" id="KW-1133">Transmembrane helix</keyword>
<reference evidence="5" key="1">
    <citation type="journal article" date="2006" name="PLoS Biol.">
        <title>Macronuclear genome sequence of the ciliate Tetrahymena thermophila, a model eukaryote.</title>
        <authorList>
            <person name="Eisen J.A."/>
            <person name="Coyne R.S."/>
            <person name="Wu M."/>
            <person name="Wu D."/>
            <person name="Thiagarajan M."/>
            <person name="Wortman J.R."/>
            <person name="Badger J.H."/>
            <person name="Ren Q."/>
            <person name="Amedeo P."/>
            <person name="Jones K.M."/>
            <person name="Tallon L.J."/>
            <person name="Delcher A.L."/>
            <person name="Salzberg S.L."/>
            <person name="Silva J.C."/>
            <person name="Haas B.J."/>
            <person name="Majoros W.H."/>
            <person name="Farzad M."/>
            <person name="Carlton J.M."/>
            <person name="Smith R.K. Jr."/>
            <person name="Garg J."/>
            <person name="Pearlman R.E."/>
            <person name="Karrer K.M."/>
            <person name="Sun L."/>
            <person name="Manning G."/>
            <person name="Elde N.C."/>
            <person name="Turkewitz A.P."/>
            <person name="Asai D.J."/>
            <person name="Wilkes D.E."/>
            <person name="Wang Y."/>
            <person name="Cai H."/>
            <person name="Collins K."/>
            <person name="Stewart B.A."/>
            <person name="Lee S.R."/>
            <person name="Wilamowska K."/>
            <person name="Weinberg Z."/>
            <person name="Ruzzo W.L."/>
            <person name="Wloga D."/>
            <person name="Gaertig J."/>
            <person name="Frankel J."/>
            <person name="Tsao C.-C."/>
            <person name="Gorovsky M.A."/>
            <person name="Keeling P.J."/>
            <person name="Waller R.F."/>
            <person name="Patron N.J."/>
            <person name="Cherry J.M."/>
            <person name="Stover N.A."/>
            <person name="Krieger C.J."/>
            <person name="del Toro C."/>
            <person name="Ryder H.F."/>
            <person name="Williamson S.C."/>
            <person name="Barbeau R.A."/>
            <person name="Hamilton E.P."/>
            <person name="Orias E."/>
        </authorList>
    </citation>
    <scope>NUCLEOTIDE SEQUENCE [LARGE SCALE GENOMIC DNA]</scope>
    <source>
        <strain evidence="5">SB210</strain>
    </source>
</reference>
<accession>I7MFW3</accession>
<dbReference type="RefSeq" id="XP_001020900.1">
    <property type="nucleotide sequence ID" value="XM_001020900.1"/>
</dbReference>
<dbReference type="Proteomes" id="UP000009168">
    <property type="component" value="Unassembled WGS sequence"/>
</dbReference>